<dbReference type="NCBIfam" id="NF037970">
    <property type="entry name" value="vanZ_1"/>
    <property type="match status" value="1"/>
</dbReference>
<protein>
    <submittedName>
        <fullName evidence="3">Trypsin</fullName>
    </submittedName>
</protein>
<proteinExistence type="predicted"/>
<keyword evidence="1" id="KW-0472">Membrane</keyword>
<name>A0A0N1EN44_9GAMM</name>
<organism evidence="3 4">
    <name type="scientific">Pseudoalteromonas porphyrae</name>
    <dbReference type="NCBI Taxonomy" id="187330"/>
    <lineage>
        <taxon>Bacteria</taxon>
        <taxon>Pseudomonadati</taxon>
        <taxon>Pseudomonadota</taxon>
        <taxon>Gammaproteobacteria</taxon>
        <taxon>Alteromonadales</taxon>
        <taxon>Pseudoalteromonadaceae</taxon>
        <taxon>Pseudoalteromonas</taxon>
    </lineage>
</organism>
<dbReference type="PATRIC" id="fig|187330.3.peg.153"/>
<feature type="domain" description="VanZ-like" evidence="2">
    <location>
        <begin position="30"/>
        <end position="121"/>
    </location>
</feature>
<dbReference type="InterPro" id="IPR006976">
    <property type="entry name" value="VanZ-like"/>
</dbReference>
<evidence type="ECO:0000313" key="4">
    <source>
        <dbReference type="Proteomes" id="UP000037848"/>
    </source>
</evidence>
<dbReference type="PANTHER" id="PTHR28008">
    <property type="entry name" value="DOMAIN PROTEIN, PUTATIVE (AFU_ORTHOLOGUE AFUA_3G10980)-RELATED"/>
    <property type="match status" value="1"/>
</dbReference>
<keyword evidence="1" id="KW-1133">Transmembrane helix</keyword>
<dbReference type="EMBL" id="LHPH01000001">
    <property type="protein sequence ID" value="KPH65490.1"/>
    <property type="molecule type" value="Genomic_DNA"/>
</dbReference>
<sequence>MHKLISSLSVAFLGFIAWVIYLANTGQNSIFFELVRSIPYGDKVGHFCLFGLLTLGINFVFKLKSYSLISCNIYVGSTVVFLLALVEELSQYYIPNRTLDAFDLLADILGIITFSLLTKLISIPKPPQDANSAS</sequence>
<evidence type="ECO:0000256" key="1">
    <source>
        <dbReference type="SAM" id="Phobius"/>
    </source>
</evidence>
<feature type="transmembrane region" description="Helical" evidence="1">
    <location>
        <begin position="98"/>
        <end position="117"/>
    </location>
</feature>
<accession>A0A0N1EN44</accession>
<keyword evidence="4" id="KW-1185">Reference proteome</keyword>
<dbReference type="AlphaFoldDB" id="A0A0N1EN44"/>
<feature type="transmembrane region" description="Helical" evidence="1">
    <location>
        <begin position="44"/>
        <end position="61"/>
    </location>
</feature>
<gene>
    <name evidence="3" type="ORF">ADS77_00730</name>
</gene>
<dbReference type="PANTHER" id="PTHR28008:SF1">
    <property type="entry name" value="DOMAIN PROTEIN, PUTATIVE (AFU_ORTHOLOGUE AFUA_3G10980)-RELATED"/>
    <property type="match status" value="1"/>
</dbReference>
<feature type="transmembrane region" description="Helical" evidence="1">
    <location>
        <begin position="68"/>
        <end position="86"/>
    </location>
</feature>
<keyword evidence="1" id="KW-0812">Transmembrane</keyword>
<feature type="transmembrane region" description="Helical" evidence="1">
    <location>
        <begin position="7"/>
        <end position="24"/>
    </location>
</feature>
<dbReference type="OrthoDB" id="532191at2"/>
<dbReference type="Pfam" id="PF04892">
    <property type="entry name" value="VanZ"/>
    <property type="match status" value="1"/>
</dbReference>
<dbReference type="STRING" id="187330.AMS58_05655"/>
<dbReference type="RefSeq" id="WP_054204059.1">
    <property type="nucleotide sequence ID" value="NZ_LHPH01000001.1"/>
</dbReference>
<dbReference type="Proteomes" id="UP000037848">
    <property type="component" value="Unassembled WGS sequence"/>
</dbReference>
<reference evidence="3 4" key="1">
    <citation type="submission" date="2015-08" db="EMBL/GenBank/DDBJ databases">
        <title>Draft Genome Sequence of Pseudoalteromonas porphyrae UCD-SED14.</title>
        <authorList>
            <person name="Coil D.A."/>
            <person name="Jospin G."/>
            <person name="Lee R.D."/>
            <person name="Eisen J.A."/>
        </authorList>
    </citation>
    <scope>NUCLEOTIDE SEQUENCE [LARGE SCALE GENOMIC DNA]</scope>
    <source>
        <strain evidence="3 4">UCD-SED14</strain>
    </source>
</reference>
<comment type="caution">
    <text evidence="3">The sequence shown here is derived from an EMBL/GenBank/DDBJ whole genome shotgun (WGS) entry which is preliminary data.</text>
</comment>
<evidence type="ECO:0000259" key="2">
    <source>
        <dbReference type="Pfam" id="PF04892"/>
    </source>
</evidence>
<evidence type="ECO:0000313" key="3">
    <source>
        <dbReference type="EMBL" id="KPH65490.1"/>
    </source>
</evidence>